<feature type="transmembrane region" description="Helical" evidence="6">
    <location>
        <begin position="40"/>
        <end position="66"/>
    </location>
</feature>
<comment type="caution">
    <text evidence="8">The sequence shown here is derived from an EMBL/GenBank/DDBJ whole genome shotgun (WGS) entry which is preliminary data.</text>
</comment>
<organism evidence="8 9">
    <name type="scientific">Candidatus Anaerobiospirillum pullistercoris</name>
    <dbReference type="NCBI Taxonomy" id="2838452"/>
    <lineage>
        <taxon>Bacteria</taxon>
        <taxon>Pseudomonadati</taxon>
        <taxon>Pseudomonadota</taxon>
        <taxon>Gammaproteobacteria</taxon>
        <taxon>Aeromonadales</taxon>
        <taxon>Succinivibrionaceae</taxon>
        <taxon>Anaerobiospirillum</taxon>
    </lineage>
</organism>
<evidence type="ECO:0000256" key="3">
    <source>
        <dbReference type="ARBA" id="ARBA00022989"/>
    </source>
</evidence>
<evidence type="ECO:0000256" key="2">
    <source>
        <dbReference type="ARBA" id="ARBA00022692"/>
    </source>
</evidence>
<reference evidence="8" key="1">
    <citation type="journal article" date="2021" name="PeerJ">
        <title>Extensive microbial diversity within the chicken gut microbiome revealed by metagenomics and culture.</title>
        <authorList>
            <person name="Gilroy R."/>
            <person name="Ravi A."/>
            <person name="Getino M."/>
            <person name="Pursley I."/>
            <person name="Horton D.L."/>
            <person name="Alikhan N.F."/>
            <person name="Baker D."/>
            <person name="Gharbi K."/>
            <person name="Hall N."/>
            <person name="Watson M."/>
            <person name="Adriaenssens E.M."/>
            <person name="Foster-Nyarko E."/>
            <person name="Jarju S."/>
            <person name="Secka A."/>
            <person name="Antonio M."/>
            <person name="Oren A."/>
            <person name="Chaudhuri R.R."/>
            <person name="La Ragione R."/>
            <person name="Hildebrand F."/>
            <person name="Pallen M.J."/>
        </authorList>
    </citation>
    <scope>NUCLEOTIDE SEQUENCE</scope>
    <source>
        <strain evidence="8">USASDec5-558</strain>
    </source>
</reference>
<keyword evidence="3 6" id="KW-1133">Transmembrane helix</keyword>
<keyword evidence="4 6" id="KW-0472">Membrane</keyword>
<evidence type="ECO:0000256" key="4">
    <source>
        <dbReference type="ARBA" id="ARBA00023136"/>
    </source>
</evidence>
<keyword evidence="5" id="KW-0175">Coiled coil</keyword>
<evidence type="ECO:0000313" key="8">
    <source>
        <dbReference type="EMBL" id="HIX55967.1"/>
    </source>
</evidence>
<evidence type="ECO:0000256" key="1">
    <source>
        <dbReference type="ARBA" id="ARBA00022475"/>
    </source>
</evidence>
<dbReference type="EMBL" id="DXEV01000017">
    <property type="protein sequence ID" value="HIX55967.1"/>
    <property type="molecule type" value="Genomic_DNA"/>
</dbReference>
<name>A0A9D1WCU4_9GAMM</name>
<dbReference type="Pfam" id="PF06305">
    <property type="entry name" value="LapA_dom"/>
    <property type="match status" value="1"/>
</dbReference>
<dbReference type="InterPro" id="IPR010445">
    <property type="entry name" value="LapA_dom"/>
</dbReference>
<keyword evidence="2 6" id="KW-0812">Transmembrane</keyword>
<sequence length="104" mass="11246">MLKFWLYVIVLVLLCVLGLTVGSANETMVTFDFLVVKMQLSLGMVMVAGIVLGVLIGLYISLLFSFKMWSKASGAKSEARELQRQVNQLNAQISSSEGAAKTGA</sequence>
<evidence type="ECO:0000313" key="9">
    <source>
        <dbReference type="Proteomes" id="UP000886829"/>
    </source>
</evidence>
<dbReference type="AlphaFoldDB" id="A0A9D1WCU4"/>
<proteinExistence type="predicted"/>
<dbReference type="Proteomes" id="UP000886829">
    <property type="component" value="Unassembled WGS sequence"/>
</dbReference>
<feature type="coiled-coil region" evidence="5">
    <location>
        <begin position="72"/>
        <end position="99"/>
    </location>
</feature>
<feature type="domain" description="Lipopolysaccharide assembly protein A" evidence="7">
    <location>
        <begin position="25"/>
        <end position="93"/>
    </location>
</feature>
<accession>A0A9D1WCU4</accession>
<protein>
    <submittedName>
        <fullName evidence="8">LapA family protein</fullName>
    </submittedName>
</protein>
<evidence type="ECO:0000259" key="7">
    <source>
        <dbReference type="Pfam" id="PF06305"/>
    </source>
</evidence>
<dbReference type="GO" id="GO:0005886">
    <property type="term" value="C:plasma membrane"/>
    <property type="evidence" value="ECO:0007669"/>
    <property type="project" value="InterPro"/>
</dbReference>
<gene>
    <name evidence="8" type="ORF">H9850_00665</name>
</gene>
<keyword evidence="1" id="KW-1003">Cell membrane</keyword>
<reference evidence="8" key="2">
    <citation type="submission" date="2021-04" db="EMBL/GenBank/DDBJ databases">
        <authorList>
            <person name="Gilroy R."/>
        </authorList>
    </citation>
    <scope>NUCLEOTIDE SEQUENCE</scope>
    <source>
        <strain evidence="8">USASDec5-558</strain>
    </source>
</reference>
<evidence type="ECO:0000256" key="5">
    <source>
        <dbReference type="SAM" id="Coils"/>
    </source>
</evidence>
<evidence type="ECO:0000256" key="6">
    <source>
        <dbReference type="SAM" id="Phobius"/>
    </source>
</evidence>